<protein>
    <recommendedName>
        <fullName evidence="2">Putative plant transposon protein domain-containing protein</fullName>
    </recommendedName>
</protein>
<name>A0AA88AAU0_FICCA</name>
<keyword evidence="4" id="KW-1185">Reference proteome</keyword>
<organism evidence="3 4">
    <name type="scientific">Ficus carica</name>
    <name type="common">Common fig</name>
    <dbReference type="NCBI Taxonomy" id="3494"/>
    <lineage>
        <taxon>Eukaryota</taxon>
        <taxon>Viridiplantae</taxon>
        <taxon>Streptophyta</taxon>
        <taxon>Embryophyta</taxon>
        <taxon>Tracheophyta</taxon>
        <taxon>Spermatophyta</taxon>
        <taxon>Magnoliopsida</taxon>
        <taxon>eudicotyledons</taxon>
        <taxon>Gunneridae</taxon>
        <taxon>Pentapetalae</taxon>
        <taxon>rosids</taxon>
        <taxon>fabids</taxon>
        <taxon>Rosales</taxon>
        <taxon>Moraceae</taxon>
        <taxon>Ficeae</taxon>
        <taxon>Ficus</taxon>
    </lineage>
</organism>
<dbReference type="InterPro" id="IPR046796">
    <property type="entry name" value="Transposase_32_dom"/>
</dbReference>
<feature type="region of interest" description="Disordered" evidence="1">
    <location>
        <begin position="1"/>
        <end position="22"/>
    </location>
</feature>
<evidence type="ECO:0000313" key="3">
    <source>
        <dbReference type="EMBL" id="GMN51318.1"/>
    </source>
</evidence>
<dbReference type="Proteomes" id="UP001187192">
    <property type="component" value="Unassembled WGS sequence"/>
</dbReference>
<reference evidence="3" key="1">
    <citation type="submission" date="2023-07" db="EMBL/GenBank/DDBJ databases">
        <title>draft genome sequence of fig (Ficus carica).</title>
        <authorList>
            <person name="Takahashi T."/>
            <person name="Nishimura K."/>
        </authorList>
    </citation>
    <scope>NUCLEOTIDE SEQUENCE</scope>
</reference>
<evidence type="ECO:0000313" key="4">
    <source>
        <dbReference type="Proteomes" id="UP001187192"/>
    </source>
</evidence>
<evidence type="ECO:0000256" key="1">
    <source>
        <dbReference type="SAM" id="MobiDB-lite"/>
    </source>
</evidence>
<accession>A0AA88AAU0</accession>
<comment type="caution">
    <text evidence="3">The sequence shown here is derived from an EMBL/GenBank/DDBJ whole genome shotgun (WGS) entry which is preliminary data.</text>
</comment>
<feature type="compositionally biased region" description="Basic residues" evidence="1">
    <location>
        <begin position="1"/>
        <end position="14"/>
    </location>
</feature>
<sequence length="196" mass="22124">MPHTKKLAHKQSGRRPKDTTSSYRTFQSNEAVDRYDKFTSGRSFCPVKGFLLQNTPAMGYDEFIHSIIAKHHWQQFYAHPTNDVVPIVREFYAHFTGDEQRTVYVQGVQVLIDKDTVNQFYGLEETNDLHTEYAPNAIEEWLASALATVCVDGTVWTVSTQGTLKIPRISLTPQYGVQGSSIAAGFHYLGPPHRCG</sequence>
<evidence type="ECO:0000259" key="2">
    <source>
        <dbReference type="Pfam" id="PF20167"/>
    </source>
</evidence>
<dbReference type="AlphaFoldDB" id="A0AA88AAU0"/>
<gene>
    <name evidence="3" type="ORF">TIFTF001_020462</name>
</gene>
<dbReference type="EMBL" id="BTGU01000037">
    <property type="protein sequence ID" value="GMN51318.1"/>
    <property type="molecule type" value="Genomic_DNA"/>
</dbReference>
<feature type="domain" description="Putative plant transposon protein" evidence="2">
    <location>
        <begin position="70"/>
        <end position="177"/>
    </location>
</feature>
<proteinExistence type="predicted"/>
<dbReference type="Pfam" id="PF20167">
    <property type="entry name" value="Transposase_32"/>
    <property type="match status" value="1"/>
</dbReference>